<evidence type="ECO:0000256" key="6">
    <source>
        <dbReference type="ARBA" id="ARBA00022989"/>
    </source>
</evidence>
<proteinExistence type="inferred from homology"/>
<comment type="subcellular location">
    <subcellularLocation>
        <location evidence="1">Cell membrane</location>
        <topology evidence="1">Multi-pass membrane protein</topology>
    </subcellularLocation>
</comment>
<evidence type="ECO:0000256" key="8">
    <source>
        <dbReference type="SAM" id="Phobius"/>
    </source>
</evidence>
<feature type="transmembrane region" description="Helical" evidence="8">
    <location>
        <begin position="313"/>
        <end position="342"/>
    </location>
</feature>
<feature type="transmembrane region" description="Helical" evidence="8">
    <location>
        <begin position="220"/>
        <end position="242"/>
    </location>
</feature>
<sequence>MKPNNSSSSLTFSAQAIDAAIKIILVLVMLIWTFNIIRPFMLPMAWGAIIAVALFPIVGWVRGKTGLGQGKASTLVTLLTLAILLVPTITFSSALFSSSQEFIGHIQEGTLEIPPPKAEVAEWPLVGEKLHAGWSKASTNLEAFAKQYAPQIKNSVLGVASTVGGIGGGILQFVISIIIAGVFMANSTACTAAFDRIATRLAGNHGAEFASLSTATVRGVVQGVIGVAVIQAVLSGLGMAIVGVPATGIWVLVVLILAIVQLPPILILAPIMAYVFSVEDTTTAVIFMIWGLLVSGSDAFLKPILMGRGVDIPMLVILLGAIGGMMMSGIIGLFVGAVIFALTYKLFMAWLELGDEYTPEAASVENKDV</sequence>
<comment type="similarity">
    <text evidence="2">Belongs to the autoinducer-2 exporter (AI-2E) (TC 2.A.86) family.</text>
</comment>
<feature type="transmembrane region" description="Helical" evidence="8">
    <location>
        <begin position="12"/>
        <end position="32"/>
    </location>
</feature>
<dbReference type="PANTHER" id="PTHR21716:SF67">
    <property type="entry name" value="TRANSPORT PROTEIN YDIK-RELATED"/>
    <property type="match status" value="1"/>
</dbReference>
<dbReference type="RefSeq" id="WP_119912424.1">
    <property type="nucleotide sequence ID" value="NZ_QZCH01000043.1"/>
</dbReference>
<keyword evidence="4" id="KW-1003">Cell membrane</keyword>
<feature type="transmembrane region" description="Helical" evidence="8">
    <location>
        <begin position="44"/>
        <end position="63"/>
    </location>
</feature>
<evidence type="ECO:0000313" key="9">
    <source>
        <dbReference type="EMBL" id="RJG38163.1"/>
    </source>
</evidence>
<dbReference type="OrthoDB" id="106838at2"/>
<keyword evidence="5 8" id="KW-0812">Transmembrane</keyword>
<keyword evidence="6 8" id="KW-1133">Transmembrane helix</keyword>
<name>A0A418Y9R1_9GAMM</name>
<evidence type="ECO:0000256" key="7">
    <source>
        <dbReference type="ARBA" id="ARBA00023136"/>
    </source>
</evidence>
<evidence type="ECO:0000256" key="2">
    <source>
        <dbReference type="ARBA" id="ARBA00009773"/>
    </source>
</evidence>
<organism evidence="9 10">
    <name type="scientific">Motilimonas pumila</name>
    <dbReference type="NCBI Taxonomy" id="2303987"/>
    <lineage>
        <taxon>Bacteria</taxon>
        <taxon>Pseudomonadati</taxon>
        <taxon>Pseudomonadota</taxon>
        <taxon>Gammaproteobacteria</taxon>
        <taxon>Alteromonadales</taxon>
        <taxon>Alteromonadales genera incertae sedis</taxon>
        <taxon>Motilimonas</taxon>
    </lineage>
</organism>
<evidence type="ECO:0000256" key="1">
    <source>
        <dbReference type="ARBA" id="ARBA00004651"/>
    </source>
</evidence>
<keyword evidence="7 8" id="KW-0472">Membrane</keyword>
<accession>A0A418Y9R1</accession>
<protein>
    <submittedName>
        <fullName evidence="9">AI-2E family transporter</fullName>
    </submittedName>
</protein>
<evidence type="ECO:0000256" key="5">
    <source>
        <dbReference type="ARBA" id="ARBA00022692"/>
    </source>
</evidence>
<dbReference type="InterPro" id="IPR002549">
    <property type="entry name" value="AI-2E-like"/>
</dbReference>
<dbReference type="Pfam" id="PF01594">
    <property type="entry name" value="AI-2E_transport"/>
    <property type="match status" value="1"/>
</dbReference>
<dbReference type="AlphaFoldDB" id="A0A418Y9R1"/>
<reference evidence="9 10" key="1">
    <citation type="submission" date="2018-09" db="EMBL/GenBank/DDBJ databases">
        <authorList>
            <person name="Wang F."/>
        </authorList>
    </citation>
    <scope>NUCLEOTIDE SEQUENCE [LARGE SCALE GENOMIC DNA]</scope>
    <source>
        <strain evidence="9 10">PLHSC7-2</strain>
    </source>
</reference>
<dbReference type="Proteomes" id="UP000283255">
    <property type="component" value="Unassembled WGS sequence"/>
</dbReference>
<evidence type="ECO:0000256" key="3">
    <source>
        <dbReference type="ARBA" id="ARBA00022448"/>
    </source>
</evidence>
<feature type="transmembrane region" description="Helical" evidence="8">
    <location>
        <begin position="249"/>
        <end position="276"/>
    </location>
</feature>
<feature type="transmembrane region" description="Helical" evidence="8">
    <location>
        <begin position="75"/>
        <end position="96"/>
    </location>
</feature>
<keyword evidence="10" id="KW-1185">Reference proteome</keyword>
<feature type="transmembrane region" description="Helical" evidence="8">
    <location>
        <begin position="156"/>
        <end position="185"/>
    </location>
</feature>
<evidence type="ECO:0000313" key="10">
    <source>
        <dbReference type="Proteomes" id="UP000283255"/>
    </source>
</evidence>
<comment type="caution">
    <text evidence="9">The sequence shown here is derived from an EMBL/GenBank/DDBJ whole genome shotgun (WGS) entry which is preliminary data.</text>
</comment>
<dbReference type="PANTHER" id="PTHR21716">
    <property type="entry name" value="TRANSMEMBRANE PROTEIN"/>
    <property type="match status" value="1"/>
</dbReference>
<dbReference type="EMBL" id="QZCH01000043">
    <property type="protein sequence ID" value="RJG38163.1"/>
    <property type="molecule type" value="Genomic_DNA"/>
</dbReference>
<gene>
    <name evidence="9" type="ORF">D1Z90_19240</name>
</gene>
<keyword evidence="3" id="KW-0813">Transport</keyword>
<feature type="transmembrane region" description="Helical" evidence="8">
    <location>
        <begin position="282"/>
        <end position="301"/>
    </location>
</feature>
<dbReference type="GO" id="GO:0005886">
    <property type="term" value="C:plasma membrane"/>
    <property type="evidence" value="ECO:0007669"/>
    <property type="project" value="UniProtKB-SubCell"/>
</dbReference>
<evidence type="ECO:0000256" key="4">
    <source>
        <dbReference type="ARBA" id="ARBA00022475"/>
    </source>
</evidence>
<reference evidence="9 10" key="2">
    <citation type="submission" date="2019-01" db="EMBL/GenBank/DDBJ databases">
        <title>Motilimonas pumilus sp. nov., isolated from the gut of sea cucumber (Apostichopus japonicus).</title>
        <authorList>
            <person name="Wang F.-Q."/>
            <person name="Ren L.-H."/>
            <person name="Lin Y.-W."/>
            <person name="Sun G.-H."/>
            <person name="Du Z.-J."/>
            <person name="Zhao J.-X."/>
            <person name="Liu X.-J."/>
            <person name="Liu L.-J."/>
        </authorList>
    </citation>
    <scope>NUCLEOTIDE SEQUENCE [LARGE SCALE GENOMIC DNA]</scope>
    <source>
        <strain evidence="9 10">PLHSC7-2</strain>
    </source>
</reference>